<keyword evidence="5 6" id="KW-0067">ATP-binding</keyword>
<evidence type="ECO:0000256" key="4">
    <source>
        <dbReference type="ARBA" id="ARBA00022777"/>
    </source>
</evidence>
<comment type="caution">
    <text evidence="9">The sequence shown here is derived from an EMBL/GenBank/DDBJ whole genome shotgun (WGS) entry which is preliminary data.</text>
</comment>
<feature type="binding site" evidence="6">
    <location>
        <position position="50"/>
    </location>
    <ligand>
        <name>ATP</name>
        <dbReference type="ChEBI" id="CHEBI:30616"/>
    </ligand>
</feature>
<dbReference type="Proteomes" id="UP001470230">
    <property type="component" value="Unassembled WGS sequence"/>
</dbReference>
<evidence type="ECO:0000256" key="7">
    <source>
        <dbReference type="RuleBase" id="RU000304"/>
    </source>
</evidence>
<accession>A0ABR2GTQ5</accession>
<dbReference type="Gene3D" id="1.10.510.10">
    <property type="entry name" value="Transferase(Phosphotransferase) domain 1"/>
    <property type="match status" value="1"/>
</dbReference>
<evidence type="ECO:0000256" key="3">
    <source>
        <dbReference type="ARBA" id="ARBA00022741"/>
    </source>
</evidence>
<evidence type="ECO:0000313" key="10">
    <source>
        <dbReference type="Proteomes" id="UP001470230"/>
    </source>
</evidence>
<dbReference type="PROSITE" id="PS00108">
    <property type="entry name" value="PROTEIN_KINASE_ST"/>
    <property type="match status" value="1"/>
</dbReference>
<dbReference type="InterPro" id="IPR017441">
    <property type="entry name" value="Protein_kinase_ATP_BS"/>
</dbReference>
<dbReference type="InterPro" id="IPR011009">
    <property type="entry name" value="Kinase-like_dom_sf"/>
</dbReference>
<name>A0ABR2GTQ5_9EUKA</name>
<dbReference type="InterPro" id="IPR008271">
    <property type="entry name" value="Ser/Thr_kinase_AS"/>
</dbReference>
<dbReference type="SUPFAM" id="SSF56112">
    <property type="entry name" value="Protein kinase-like (PK-like)"/>
    <property type="match status" value="1"/>
</dbReference>
<protein>
    <recommendedName>
        <fullName evidence="8">Protein kinase domain-containing protein</fullName>
    </recommendedName>
</protein>
<keyword evidence="4" id="KW-0418">Kinase</keyword>
<dbReference type="EMBL" id="JAPFFF010000060">
    <property type="protein sequence ID" value="KAK8837251.1"/>
    <property type="molecule type" value="Genomic_DNA"/>
</dbReference>
<dbReference type="PANTHER" id="PTHR24345:SF0">
    <property type="entry name" value="CELL CYCLE SERINE_THREONINE-PROTEIN KINASE CDC5_MSD2"/>
    <property type="match status" value="1"/>
</dbReference>
<keyword evidence="3 6" id="KW-0547">Nucleotide-binding</keyword>
<dbReference type="PROSITE" id="PS50011">
    <property type="entry name" value="PROTEIN_KINASE_DOM"/>
    <property type="match status" value="1"/>
</dbReference>
<comment type="similarity">
    <text evidence="7">Belongs to the protein kinase superfamily.</text>
</comment>
<dbReference type="InterPro" id="IPR000719">
    <property type="entry name" value="Prot_kinase_dom"/>
</dbReference>
<gene>
    <name evidence="9" type="ORF">M9Y10_036681</name>
</gene>
<organism evidence="9 10">
    <name type="scientific">Tritrichomonas musculus</name>
    <dbReference type="NCBI Taxonomy" id="1915356"/>
    <lineage>
        <taxon>Eukaryota</taxon>
        <taxon>Metamonada</taxon>
        <taxon>Parabasalia</taxon>
        <taxon>Tritrichomonadida</taxon>
        <taxon>Tritrichomonadidae</taxon>
        <taxon>Tritrichomonas</taxon>
    </lineage>
</organism>
<dbReference type="PROSITE" id="PS00107">
    <property type="entry name" value="PROTEIN_KINASE_ATP"/>
    <property type="match status" value="1"/>
</dbReference>
<evidence type="ECO:0000259" key="8">
    <source>
        <dbReference type="PROSITE" id="PS50011"/>
    </source>
</evidence>
<keyword evidence="2" id="KW-0808">Transferase</keyword>
<reference evidence="9 10" key="1">
    <citation type="submission" date="2024-04" db="EMBL/GenBank/DDBJ databases">
        <title>Tritrichomonas musculus Genome.</title>
        <authorList>
            <person name="Alves-Ferreira E."/>
            <person name="Grigg M."/>
            <person name="Lorenzi H."/>
            <person name="Galac M."/>
        </authorList>
    </citation>
    <scope>NUCLEOTIDE SEQUENCE [LARGE SCALE GENOMIC DNA]</scope>
    <source>
        <strain evidence="9 10">EAF2021</strain>
    </source>
</reference>
<keyword evidence="1 7" id="KW-0723">Serine/threonine-protein kinase</keyword>
<evidence type="ECO:0000256" key="5">
    <source>
        <dbReference type="ARBA" id="ARBA00022840"/>
    </source>
</evidence>
<proteinExistence type="inferred from homology"/>
<feature type="domain" description="Protein kinase" evidence="8">
    <location>
        <begin position="21"/>
        <end position="268"/>
    </location>
</feature>
<evidence type="ECO:0000313" key="9">
    <source>
        <dbReference type="EMBL" id="KAK8837251.1"/>
    </source>
</evidence>
<keyword evidence="10" id="KW-1185">Reference proteome</keyword>
<dbReference type="PANTHER" id="PTHR24345">
    <property type="entry name" value="SERINE/THREONINE-PROTEIN KINASE PLK"/>
    <property type="match status" value="1"/>
</dbReference>
<dbReference type="SMART" id="SM00220">
    <property type="entry name" value="S_TKc"/>
    <property type="match status" value="1"/>
</dbReference>
<sequence>MFCVETMEHYEINIPEFLKCYKVLQFIGKGGYAVVFQVQQILSQKIFAAKVHSKKNIKDTDQLQMVQNEVSILRLLRHPNIIRCYDVFEMKNDEGEELIIIIEDFCPNGTLLKLINRGIGGEIRRKKIMITLIEVLVYLNEKGIAHCDIKPENILLDENFDMKLIDFGFSKNMNKKYSNDKCGSEEYMAPEMCNQRKANFFKSDIWSLAVLFYVMEERRFPYSDVRDLSYGFEVSMKNEKLKIMLNKCFQILPNFRPSAKELLKDEYFAVENDGKERIKKEETKSLLDSKTGEEIIE</sequence>
<evidence type="ECO:0000256" key="1">
    <source>
        <dbReference type="ARBA" id="ARBA00022527"/>
    </source>
</evidence>
<evidence type="ECO:0000256" key="6">
    <source>
        <dbReference type="PROSITE-ProRule" id="PRU10141"/>
    </source>
</evidence>
<dbReference type="Pfam" id="PF00069">
    <property type="entry name" value="Pkinase"/>
    <property type="match status" value="1"/>
</dbReference>
<evidence type="ECO:0000256" key="2">
    <source>
        <dbReference type="ARBA" id="ARBA00022679"/>
    </source>
</evidence>